<dbReference type="PROSITE" id="PS00211">
    <property type="entry name" value="ABC_TRANSPORTER_1"/>
    <property type="match status" value="2"/>
</dbReference>
<dbReference type="PANTHER" id="PTHR43297">
    <property type="entry name" value="OLIGOPEPTIDE TRANSPORT ATP-BINDING PROTEIN APPD"/>
    <property type="match status" value="1"/>
</dbReference>
<comment type="caution">
    <text evidence="11">The sequence shown here is derived from an EMBL/GenBank/DDBJ whole genome shotgun (WGS) entry which is preliminary data.</text>
</comment>
<dbReference type="GO" id="GO:0005524">
    <property type="term" value="F:ATP binding"/>
    <property type="evidence" value="ECO:0007669"/>
    <property type="project" value="UniProtKB-KW"/>
</dbReference>
<dbReference type="NCBIfam" id="NF008453">
    <property type="entry name" value="PRK11308.1"/>
    <property type="match status" value="2"/>
</dbReference>
<dbReference type="InterPro" id="IPR027417">
    <property type="entry name" value="P-loop_NTPase"/>
</dbReference>
<evidence type="ECO:0000256" key="7">
    <source>
        <dbReference type="ARBA" id="ARBA00022840"/>
    </source>
</evidence>
<dbReference type="RefSeq" id="WP_348864670.1">
    <property type="nucleotide sequence ID" value="NZ_JBEAAL010000033.1"/>
</dbReference>
<evidence type="ECO:0000256" key="6">
    <source>
        <dbReference type="ARBA" id="ARBA00022741"/>
    </source>
</evidence>
<evidence type="ECO:0000256" key="5">
    <source>
        <dbReference type="ARBA" id="ARBA00022519"/>
    </source>
</evidence>
<comment type="subcellular location">
    <subcellularLocation>
        <location evidence="1">Cell inner membrane</location>
        <topology evidence="1">Peripheral membrane protein</topology>
    </subcellularLocation>
</comment>
<name>A0ABV0MAM7_9HYPH</name>
<dbReference type="NCBIfam" id="NF007739">
    <property type="entry name" value="PRK10419.1"/>
    <property type="match status" value="2"/>
</dbReference>
<dbReference type="EMBL" id="JBEAAL010000033">
    <property type="protein sequence ID" value="MEQ1408955.1"/>
    <property type="molecule type" value="Genomic_DNA"/>
</dbReference>
<evidence type="ECO:0000256" key="2">
    <source>
        <dbReference type="ARBA" id="ARBA00005417"/>
    </source>
</evidence>
<dbReference type="InterPro" id="IPR003593">
    <property type="entry name" value="AAA+_ATPase"/>
</dbReference>
<dbReference type="Pfam" id="PF00005">
    <property type="entry name" value="ABC_tran"/>
    <property type="match status" value="2"/>
</dbReference>
<keyword evidence="7 11" id="KW-0067">ATP-binding</keyword>
<feature type="domain" description="ABC transporter" evidence="10">
    <location>
        <begin position="10"/>
        <end position="257"/>
    </location>
</feature>
<dbReference type="PROSITE" id="PS50893">
    <property type="entry name" value="ABC_TRANSPORTER_2"/>
    <property type="match status" value="2"/>
</dbReference>
<dbReference type="InterPro" id="IPR017871">
    <property type="entry name" value="ABC_transporter-like_CS"/>
</dbReference>
<keyword evidence="3" id="KW-0813">Transport</keyword>
<proteinExistence type="inferred from homology"/>
<dbReference type="Proteomes" id="UP001496627">
    <property type="component" value="Unassembled WGS sequence"/>
</dbReference>
<dbReference type="CDD" id="cd03257">
    <property type="entry name" value="ABC_NikE_OppD_transporters"/>
    <property type="match status" value="2"/>
</dbReference>
<keyword evidence="4" id="KW-1003">Cell membrane</keyword>
<feature type="domain" description="ABC transporter" evidence="10">
    <location>
        <begin position="279"/>
        <end position="525"/>
    </location>
</feature>
<keyword evidence="6" id="KW-0547">Nucleotide-binding</keyword>
<sequence>MNIETSRPLLSVRNLRVETSNGHPVLHDVSFDVEAGSIVALVGESGSGKTVAARTAMRLLPRAIRPVAGEILFDGRNVLNMSDAEIRQVRGARIGMVFQEPMVSLNPAMTIGAQLVEGLRLHEHLTLDEALARATEMLERVKIADPAACLSAFPHQFSGGMRQRIMLASVMLLRPKLLIADEPTTALDTLTQREVLEVMVDLTRTFGTAVLLITHNLGLVAQYAKKVIVLERGKLIETGPVAEVLHHPKEQYTRTLIDALPKRDHGRKPPADGATLIEARNVEVTFSGAGNMFSTAQKKLAVRGVSLSVRPGEVVAVVGGSGSGKTTLGRAMLGLLPLSDGDVFFRGRPMASTDRATRRDYRLQCQLVFQDPYSSLDPRQKISDIIGEPLAHGPKLSRAEKAERVGAMLDEVGLAGLGERFPHALSGGQRQRVAIARAVIRNPAFVVADEPVSALDMTIQKQVLDLFRRLQENHGFACLFISHDLGAVSRVADRIVVMQQGLIVEEGSVDRILDHPQHPYTQALLEATPTLKIAA</sequence>
<dbReference type="SMART" id="SM00382">
    <property type="entry name" value="AAA"/>
    <property type="match status" value="2"/>
</dbReference>
<dbReference type="PANTHER" id="PTHR43297:SF14">
    <property type="entry name" value="ATPASE AAA-TYPE CORE DOMAIN-CONTAINING PROTEIN"/>
    <property type="match status" value="1"/>
</dbReference>
<evidence type="ECO:0000256" key="3">
    <source>
        <dbReference type="ARBA" id="ARBA00022448"/>
    </source>
</evidence>
<evidence type="ECO:0000256" key="8">
    <source>
        <dbReference type="ARBA" id="ARBA00022967"/>
    </source>
</evidence>
<evidence type="ECO:0000313" key="11">
    <source>
        <dbReference type="EMBL" id="MEQ1408955.1"/>
    </source>
</evidence>
<gene>
    <name evidence="11" type="ORF">ABK249_29000</name>
</gene>
<evidence type="ECO:0000256" key="4">
    <source>
        <dbReference type="ARBA" id="ARBA00022475"/>
    </source>
</evidence>
<evidence type="ECO:0000256" key="1">
    <source>
        <dbReference type="ARBA" id="ARBA00004417"/>
    </source>
</evidence>
<comment type="similarity">
    <text evidence="2">Belongs to the ABC transporter superfamily.</text>
</comment>
<evidence type="ECO:0000313" key="12">
    <source>
        <dbReference type="Proteomes" id="UP001496627"/>
    </source>
</evidence>
<dbReference type="InterPro" id="IPR050388">
    <property type="entry name" value="ABC_Ni/Peptide_Import"/>
</dbReference>
<accession>A0ABV0MAM7</accession>
<keyword evidence="8" id="KW-1278">Translocase</keyword>
<organism evidence="11 12">
    <name type="scientific">Neorhizobium phenanthreniclasticum</name>
    <dbReference type="NCBI Taxonomy" id="3157917"/>
    <lineage>
        <taxon>Bacteria</taxon>
        <taxon>Pseudomonadati</taxon>
        <taxon>Pseudomonadota</taxon>
        <taxon>Alphaproteobacteria</taxon>
        <taxon>Hyphomicrobiales</taxon>
        <taxon>Rhizobiaceae</taxon>
        <taxon>Rhizobium/Agrobacterium group</taxon>
        <taxon>Neorhizobium</taxon>
    </lineage>
</organism>
<reference evidence="11 12" key="1">
    <citation type="submission" date="2024-05" db="EMBL/GenBank/DDBJ databases">
        <title>Neorhizobium sp. Rsf11, a plant growth promoting and heavy metal resistant PAH-degrader.</title>
        <authorList>
            <person name="Golubev S.N."/>
            <person name="Muratova A.Y."/>
            <person name="Markelova M.I."/>
        </authorList>
    </citation>
    <scope>NUCLEOTIDE SEQUENCE [LARGE SCALE GENOMIC DNA]</scope>
    <source>
        <strain evidence="11 12">Rsf11</strain>
    </source>
</reference>
<dbReference type="InterPro" id="IPR003439">
    <property type="entry name" value="ABC_transporter-like_ATP-bd"/>
</dbReference>
<keyword evidence="9" id="KW-0472">Membrane</keyword>
<dbReference type="SUPFAM" id="SSF52540">
    <property type="entry name" value="P-loop containing nucleoside triphosphate hydrolases"/>
    <property type="match status" value="2"/>
</dbReference>
<keyword evidence="12" id="KW-1185">Reference proteome</keyword>
<keyword evidence="5" id="KW-0997">Cell inner membrane</keyword>
<protein>
    <submittedName>
        <fullName evidence="11">ABC transporter ATP-binding protein</fullName>
    </submittedName>
</protein>
<evidence type="ECO:0000256" key="9">
    <source>
        <dbReference type="ARBA" id="ARBA00023136"/>
    </source>
</evidence>
<dbReference type="InterPro" id="IPR013563">
    <property type="entry name" value="Oligopep_ABC_C"/>
</dbReference>
<dbReference type="Gene3D" id="3.40.50.300">
    <property type="entry name" value="P-loop containing nucleotide triphosphate hydrolases"/>
    <property type="match status" value="2"/>
</dbReference>
<dbReference type="Pfam" id="PF08352">
    <property type="entry name" value="oligo_HPY"/>
    <property type="match status" value="2"/>
</dbReference>
<evidence type="ECO:0000259" key="10">
    <source>
        <dbReference type="PROSITE" id="PS50893"/>
    </source>
</evidence>